<dbReference type="PANTHER" id="PTHR48249">
    <property type="entry name" value="MEDIATOR OF RNA POLYMERASE II TRANSCRIPTION SUBUNIT 13"/>
    <property type="match status" value="1"/>
</dbReference>
<keyword evidence="4 11" id="KW-0678">Repressor</keyword>
<keyword evidence="7 11" id="KW-0804">Transcription</keyword>
<sequence>MRMSVGMEFLKTCNTNAQAIGEFEAVAYQAFSVKRSARPSLKLNDRNPSEDLHAVEAEFRQGRHLVIQDAQKSLLWSFRATTADKAGQKPMATPVLEGYEFQAEQSGVMKASELARLPIRTANSNTPSSTSSSSPSTPGPTKGPQGGNIRAAQGNSQPQQSSDQQQQHDSYAIYELFMSSVIALISYHLVKDHKAVALNFRTFLSKPLTQQNLDRDESNISGQSLWLTNVNAYWTSSGTLVISTFSTPKPEVYRLDELKGEDAHKQAIGSTIRVAPNGLLAKVVSFEDPTDAAVEDFSHRLQRKRLKLGSLEQGIEKWKTIVTRWLKWKGYTIPNLDTKASWVKIRIGHSHQLTASSPSLMNHDQEVLWPRALCFFYNVSLSSGSGLEILRHSVPAQRNDALEWFETSNSVGFQDPLDVAQQWFLGKPERDKAQEARRKAQLAEEEAAHPKEENAGLYPSSPLYARTGAYGDLQAVGGVYPTPPDGIAPGTGVPNSENPSVSGAAGNTILAPGGNNPGINLSAPQDTAPATSPEFPLPFDQFNTSLPGGNDDLFGDTDEDVFDGNRVTDADFNFFDEPDGDDIDMMDGTVAQDSKPSTETIKKEEEAPILPDSGAKEDMSDPMAALDDALASASGHVEETTREVKTEQQVDDQAPAEHNQVDVSKSKTADAEAPTAISITKEPSPPLSPRLIQQALLPSPRDKPDPQTPYKQTSSHHKESIFDPVSFNRKLSLLDAKYHDGRFSFPLEKSKKESSVLKLDPKGPASLRDLPLLTKLRQAIGIASAKAIPELEHLDDGDSDLSDSSSETSPEEEPEDIASIGPEPLSAGLIMPGKRKLPTDGNATPISTTSFADSFGGELQDAVGLQTDDSCLVWFEPTPWDWSLANMPPPVELPSATLRNDVPAFSPVFSSMPNTPTSQPDLTVDIPDEKPLSGKDSIAVAQIVTDQIVHATLDILHEDISTDKAFDSVSFKDHSCRSSSEPRLQAVIKHLFPKAADCNVLGLASVQDVFPDIPQQARGQQRPPPRRQGEGSGSLGYAIYPINPPHIRVRRSDTLWDLLPPALSFWEPLGLSPCSLPKNIVAFCIYPHSDSLRPCLENLLVNIQIAYESCRLGNHARVETVPDFEGGLVPCKVMTPTSTRAAFKALRDTCIQLGKLLAVKHSQMRDKGDGQKIDAFVIYMVDPFETPSAVWELCSAFWSLFQAYGQGPSTRPDLTPKPDIVLQIVPMKYISSFDVPVVLDSSTYINLAREVYDRCPPSAPSGDRTPLSIYAAPSFQLEEALPRAIQFKLIAEPPQDLLRENSYMHLGYAVSLDSTWITAAWTDNCGKSQAVVSYNIGLRAFGEIAREIWQTTIEILQARKVTWRICIAKAGVMEREELETWVFLASCPTQLNLFITLLTIDTAPPFKFTPTLPTNPSINPSAATNLSSNTPGSTPQAGVSPDQHGLTPAATPSENTTDPSTDPDARLVDITDESWGIILSHRLHNTNSTTEFRPCLISGLLVKRGPTSTTSTPRTPDPERGPIVLGVNILWVGAVGSTRAATSPFPPGTSSGDGVNPGTQGPAERQTTSLMWTTTAQSRATAENLLKEVLGQFRALGLLARLKGVRGTRNGTVPWHVAVAVRGVKGLGRCV</sequence>
<feature type="compositionally biased region" description="Low complexity" evidence="12">
    <location>
        <begin position="156"/>
        <end position="167"/>
    </location>
</feature>
<evidence type="ECO:0000256" key="9">
    <source>
        <dbReference type="ARBA" id="ARBA00025661"/>
    </source>
</evidence>
<accession>A0A6A6DTV0</accession>
<dbReference type="InterPro" id="IPR021643">
    <property type="entry name" value="Mediator_Med13_N"/>
</dbReference>
<keyword evidence="6 11" id="KW-0010">Activator</keyword>
<evidence type="ECO:0000256" key="4">
    <source>
        <dbReference type="ARBA" id="ARBA00022491"/>
    </source>
</evidence>
<feature type="region of interest" description="Disordered" evidence="12">
    <location>
        <begin position="1540"/>
        <end position="1566"/>
    </location>
</feature>
<evidence type="ECO:0000256" key="10">
    <source>
        <dbReference type="ARBA" id="ARBA00032008"/>
    </source>
</evidence>
<evidence type="ECO:0000256" key="6">
    <source>
        <dbReference type="ARBA" id="ARBA00023159"/>
    </source>
</evidence>
<feature type="compositionally biased region" description="Polar residues" evidence="12">
    <location>
        <begin position="1411"/>
        <end position="1437"/>
    </location>
</feature>
<evidence type="ECO:0000256" key="7">
    <source>
        <dbReference type="ARBA" id="ARBA00023163"/>
    </source>
</evidence>
<dbReference type="Proteomes" id="UP000800200">
    <property type="component" value="Unassembled WGS sequence"/>
</dbReference>
<reference evidence="16" key="1">
    <citation type="journal article" date="2020" name="Stud. Mycol.">
        <title>101 Dothideomycetes genomes: a test case for predicting lifestyles and emergence of pathogens.</title>
        <authorList>
            <person name="Haridas S."/>
            <person name="Albert R."/>
            <person name="Binder M."/>
            <person name="Bloem J."/>
            <person name="Labutti K."/>
            <person name="Salamov A."/>
            <person name="Andreopoulos B."/>
            <person name="Baker S."/>
            <person name="Barry K."/>
            <person name="Bills G."/>
            <person name="Bluhm B."/>
            <person name="Cannon C."/>
            <person name="Castanera R."/>
            <person name="Culley D."/>
            <person name="Daum C."/>
            <person name="Ezra D."/>
            <person name="Gonzalez J."/>
            <person name="Henrissat B."/>
            <person name="Kuo A."/>
            <person name="Liang C."/>
            <person name="Lipzen A."/>
            <person name="Lutzoni F."/>
            <person name="Magnuson J."/>
            <person name="Mondo S."/>
            <person name="Nolan M."/>
            <person name="Ohm R."/>
            <person name="Pangilinan J."/>
            <person name="Park H.-J."/>
            <person name="Ramirez L."/>
            <person name="Alfaro M."/>
            <person name="Sun H."/>
            <person name="Tritt A."/>
            <person name="Yoshinaga Y."/>
            <person name="Zwiers L.-H."/>
            <person name="Turgeon B."/>
            <person name="Goodwin S."/>
            <person name="Spatafora J."/>
            <person name="Crous P."/>
            <person name="Grigoriev I."/>
        </authorList>
    </citation>
    <scope>NUCLEOTIDE SEQUENCE</scope>
    <source>
        <strain evidence="16">CBS 207.26</strain>
    </source>
</reference>
<evidence type="ECO:0000256" key="2">
    <source>
        <dbReference type="ARBA" id="ARBA00009354"/>
    </source>
</evidence>
<feature type="region of interest" description="Disordered" evidence="12">
    <location>
        <begin position="440"/>
        <end position="459"/>
    </location>
</feature>
<gene>
    <name evidence="16" type="ORF">K469DRAFT_265205</name>
</gene>
<comment type="subunit">
    <text evidence="11">Component of the SRB8-11 complex, which itself associates with the Mediator complex.</text>
</comment>
<evidence type="ECO:0000256" key="8">
    <source>
        <dbReference type="ARBA" id="ARBA00023242"/>
    </source>
</evidence>
<feature type="compositionally biased region" description="Acidic residues" evidence="12">
    <location>
        <begin position="574"/>
        <end position="585"/>
    </location>
</feature>
<comment type="function">
    <text evidence="9 11">Component of the SRB8-11 complex. The SRB8-11 complex is a regulatory module of the Mediator complex which is itself involved in regulation of basal and activated RNA polymerase II-dependent transcription. The SRB8-11 complex may be involved in the transcriptional repression of a subset of genes regulated by Mediator. It may inhibit the association of the Mediator complex with RNA polymerase II to form the holoenzyme complex.</text>
</comment>
<feature type="region of interest" description="Disordered" evidence="12">
    <location>
        <begin position="1411"/>
        <end position="1464"/>
    </location>
</feature>
<evidence type="ECO:0000313" key="17">
    <source>
        <dbReference type="Proteomes" id="UP000800200"/>
    </source>
</evidence>
<evidence type="ECO:0000256" key="5">
    <source>
        <dbReference type="ARBA" id="ARBA00023015"/>
    </source>
</evidence>
<feature type="region of interest" description="Disordered" evidence="12">
    <location>
        <begin position="791"/>
        <end position="825"/>
    </location>
</feature>
<dbReference type="EMBL" id="ML994654">
    <property type="protein sequence ID" value="KAF2181096.1"/>
    <property type="molecule type" value="Genomic_DNA"/>
</dbReference>
<feature type="compositionally biased region" description="Polar residues" evidence="12">
    <location>
        <begin position="1548"/>
        <end position="1566"/>
    </location>
</feature>
<feature type="region of interest" description="Disordered" evidence="12">
    <location>
        <begin position="121"/>
        <end position="167"/>
    </location>
</feature>
<comment type="subcellular location">
    <subcellularLocation>
        <location evidence="1 11">Nucleus</location>
    </subcellularLocation>
</comment>
<dbReference type="Pfam" id="PF06333">
    <property type="entry name" value="Med13_C"/>
    <property type="match status" value="1"/>
</dbReference>
<feature type="region of interest" description="Disordered" evidence="12">
    <location>
        <begin position="486"/>
        <end position="535"/>
    </location>
</feature>
<dbReference type="Pfam" id="PF18296">
    <property type="entry name" value="MID_MedPIWI"/>
    <property type="match status" value="1"/>
</dbReference>
<protein>
    <recommendedName>
        <fullName evidence="3 11">Mediator of RNA polymerase II transcription subunit 13</fullName>
    </recommendedName>
    <alternativeName>
        <fullName evidence="10 11">Mediator complex subunit 13</fullName>
    </alternativeName>
</protein>
<feature type="compositionally biased region" description="Polar residues" evidence="12">
    <location>
        <begin position="517"/>
        <end position="530"/>
    </location>
</feature>
<evidence type="ECO:0000259" key="13">
    <source>
        <dbReference type="Pfam" id="PF06333"/>
    </source>
</evidence>
<proteinExistence type="inferred from homology"/>
<dbReference type="InterPro" id="IPR009401">
    <property type="entry name" value="Med13_C"/>
</dbReference>
<organism evidence="16 17">
    <name type="scientific">Zopfia rhizophila CBS 207.26</name>
    <dbReference type="NCBI Taxonomy" id="1314779"/>
    <lineage>
        <taxon>Eukaryota</taxon>
        <taxon>Fungi</taxon>
        <taxon>Dikarya</taxon>
        <taxon>Ascomycota</taxon>
        <taxon>Pezizomycotina</taxon>
        <taxon>Dothideomycetes</taxon>
        <taxon>Dothideomycetes incertae sedis</taxon>
        <taxon>Zopfiaceae</taxon>
        <taxon>Zopfia</taxon>
    </lineage>
</organism>
<dbReference type="PANTHER" id="PTHR48249:SF3">
    <property type="entry name" value="MEDIATOR OF RNA POLYMERASE II TRANSCRIPTION SUBUNIT 13"/>
    <property type="match status" value="1"/>
</dbReference>
<feature type="region of interest" description="Disordered" evidence="12">
    <location>
        <begin position="572"/>
        <end position="722"/>
    </location>
</feature>
<feature type="compositionally biased region" description="Polar residues" evidence="12">
    <location>
        <begin position="1450"/>
        <end position="1460"/>
    </location>
</feature>
<evidence type="ECO:0000256" key="12">
    <source>
        <dbReference type="SAM" id="MobiDB-lite"/>
    </source>
</evidence>
<feature type="compositionally biased region" description="Low complexity" evidence="12">
    <location>
        <begin position="624"/>
        <end position="634"/>
    </location>
</feature>
<feature type="compositionally biased region" description="Low complexity" evidence="12">
    <location>
        <begin position="123"/>
        <end position="143"/>
    </location>
</feature>
<name>A0A6A6DTV0_9PEZI</name>
<feature type="domain" description="MID" evidence="15">
    <location>
        <begin position="1078"/>
        <end position="1257"/>
    </location>
</feature>
<dbReference type="Pfam" id="PF11597">
    <property type="entry name" value="Med13_N"/>
    <property type="match status" value="1"/>
</dbReference>
<feature type="compositionally biased region" description="Basic and acidic residues" evidence="12">
    <location>
        <begin position="636"/>
        <end position="648"/>
    </location>
</feature>
<keyword evidence="5 11" id="KW-0805">Transcription regulation</keyword>
<keyword evidence="8 11" id="KW-0539">Nucleus</keyword>
<dbReference type="OrthoDB" id="103819at2759"/>
<evidence type="ECO:0000313" key="16">
    <source>
        <dbReference type="EMBL" id="KAF2181096.1"/>
    </source>
</evidence>
<dbReference type="InterPro" id="IPR051139">
    <property type="entry name" value="Mediator_complx_sub13"/>
</dbReference>
<feature type="domain" description="Mediator complex subunit Med13 C-terminal" evidence="13">
    <location>
        <begin position="1272"/>
        <end position="1620"/>
    </location>
</feature>
<feature type="compositionally biased region" description="Basic and acidic residues" evidence="12">
    <location>
        <begin position="440"/>
        <end position="454"/>
    </location>
</feature>
<evidence type="ECO:0000259" key="14">
    <source>
        <dbReference type="Pfam" id="PF11597"/>
    </source>
</evidence>
<evidence type="ECO:0000256" key="11">
    <source>
        <dbReference type="RuleBase" id="RU364134"/>
    </source>
</evidence>
<evidence type="ECO:0000259" key="15">
    <source>
        <dbReference type="Pfam" id="PF18296"/>
    </source>
</evidence>
<dbReference type="GO" id="GO:0016592">
    <property type="term" value="C:mediator complex"/>
    <property type="evidence" value="ECO:0007669"/>
    <property type="project" value="InterPro"/>
</dbReference>
<dbReference type="GO" id="GO:0003713">
    <property type="term" value="F:transcription coactivator activity"/>
    <property type="evidence" value="ECO:0007669"/>
    <property type="project" value="TreeGrafter"/>
</dbReference>
<dbReference type="InterPro" id="IPR041285">
    <property type="entry name" value="MID_MedPIWI"/>
</dbReference>
<evidence type="ECO:0000256" key="1">
    <source>
        <dbReference type="ARBA" id="ARBA00004123"/>
    </source>
</evidence>
<feature type="domain" description="Mediator complex subunit Med13 N-terminal" evidence="14">
    <location>
        <begin position="7"/>
        <end position="377"/>
    </location>
</feature>
<keyword evidence="17" id="KW-1185">Reference proteome</keyword>
<dbReference type="GO" id="GO:0045944">
    <property type="term" value="P:positive regulation of transcription by RNA polymerase II"/>
    <property type="evidence" value="ECO:0007669"/>
    <property type="project" value="TreeGrafter"/>
</dbReference>
<comment type="similarity">
    <text evidence="2 11">Belongs to the Mediator complex subunit 13 family.</text>
</comment>
<feature type="region of interest" description="Disordered" evidence="12">
    <location>
        <begin position="1015"/>
        <end position="1034"/>
    </location>
</feature>
<evidence type="ECO:0000256" key="3">
    <source>
        <dbReference type="ARBA" id="ARBA00019618"/>
    </source>
</evidence>